<comment type="subcellular location">
    <subcellularLocation>
        <location evidence="1">Secreted</location>
    </subcellularLocation>
</comment>
<evidence type="ECO:0000313" key="11">
    <source>
        <dbReference type="Proteomes" id="UP000693981"/>
    </source>
</evidence>
<feature type="domain" description="Peptidase S1" evidence="9">
    <location>
        <begin position="41"/>
        <end position="278"/>
    </location>
</feature>
<evidence type="ECO:0000256" key="4">
    <source>
        <dbReference type="ARBA" id="ARBA00022729"/>
    </source>
</evidence>
<dbReference type="OrthoDB" id="546450at2759"/>
<keyword evidence="5" id="KW-0843">Virulence</keyword>
<comment type="caution">
    <text evidence="10">The sequence shown here is derived from an EMBL/GenBank/DDBJ whole genome shotgun (WGS) entry which is preliminary data.</text>
</comment>
<evidence type="ECO:0000259" key="9">
    <source>
        <dbReference type="PROSITE" id="PS50240"/>
    </source>
</evidence>
<keyword evidence="6" id="KW-1015">Disulfide bond</keyword>
<dbReference type="EMBL" id="JAGDFL010000506">
    <property type="protein sequence ID" value="KAG7386617.1"/>
    <property type="molecule type" value="Genomic_DNA"/>
</dbReference>
<evidence type="ECO:0000313" key="10">
    <source>
        <dbReference type="EMBL" id="KAG7386617.1"/>
    </source>
</evidence>
<evidence type="ECO:0000256" key="8">
    <source>
        <dbReference type="SAM" id="SignalP"/>
    </source>
</evidence>
<organism evidence="10 11">
    <name type="scientific">Phytophthora boehmeriae</name>
    <dbReference type="NCBI Taxonomy" id="109152"/>
    <lineage>
        <taxon>Eukaryota</taxon>
        <taxon>Sar</taxon>
        <taxon>Stramenopiles</taxon>
        <taxon>Oomycota</taxon>
        <taxon>Peronosporomycetes</taxon>
        <taxon>Peronosporales</taxon>
        <taxon>Peronosporaceae</taxon>
        <taxon>Phytophthora</taxon>
    </lineage>
</organism>
<evidence type="ECO:0000256" key="2">
    <source>
        <dbReference type="ARBA" id="ARBA00007664"/>
    </source>
</evidence>
<reference evidence="10" key="1">
    <citation type="submission" date="2021-02" db="EMBL/GenBank/DDBJ databases">
        <authorList>
            <person name="Palmer J.M."/>
        </authorList>
    </citation>
    <scope>NUCLEOTIDE SEQUENCE</scope>
    <source>
        <strain evidence="10">SCRP23</strain>
    </source>
</reference>
<dbReference type="PANTHER" id="PTHR24276">
    <property type="entry name" value="POLYSERASE-RELATED"/>
    <property type="match status" value="1"/>
</dbReference>
<dbReference type="FunFam" id="2.40.10.10:FF:000156">
    <property type="entry name" value="MIP06385p"/>
    <property type="match status" value="1"/>
</dbReference>
<accession>A0A8T1VYX6</accession>
<evidence type="ECO:0000256" key="1">
    <source>
        <dbReference type="ARBA" id="ARBA00004613"/>
    </source>
</evidence>
<dbReference type="SMART" id="SM00020">
    <property type="entry name" value="Tryp_SPc"/>
    <property type="match status" value="1"/>
</dbReference>
<dbReference type="GO" id="GO:0005576">
    <property type="term" value="C:extracellular region"/>
    <property type="evidence" value="ECO:0007669"/>
    <property type="project" value="UniProtKB-SubCell"/>
</dbReference>
<dbReference type="AlphaFoldDB" id="A0A8T1VYX6"/>
<name>A0A8T1VYX6_9STRA</name>
<dbReference type="Pfam" id="PF00089">
    <property type="entry name" value="Trypsin"/>
    <property type="match status" value="1"/>
</dbReference>
<evidence type="ECO:0000256" key="6">
    <source>
        <dbReference type="ARBA" id="ARBA00023157"/>
    </source>
</evidence>
<dbReference type="GO" id="GO:0004252">
    <property type="term" value="F:serine-type endopeptidase activity"/>
    <property type="evidence" value="ECO:0007669"/>
    <property type="project" value="InterPro"/>
</dbReference>
<evidence type="ECO:0000256" key="7">
    <source>
        <dbReference type="ARBA" id="ARBA00023180"/>
    </source>
</evidence>
<dbReference type="PROSITE" id="PS50240">
    <property type="entry name" value="TRYPSIN_DOM"/>
    <property type="match status" value="1"/>
</dbReference>
<gene>
    <name evidence="10" type="ORF">PHYBOEH_008617</name>
</gene>
<feature type="chain" id="PRO_5035798152" description="Peptidase S1 domain-containing protein" evidence="8">
    <location>
        <begin position="25"/>
        <end position="283"/>
    </location>
</feature>
<dbReference type="Proteomes" id="UP000693981">
    <property type="component" value="Unassembled WGS sequence"/>
</dbReference>
<dbReference type="GO" id="GO:0006508">
    <property type="term" value="P:proteolysis"/>
    <property type="evidence" value="ECO:0007669"/>
    <property type="project" value="InterPro"/>
</dbReference>
<sequence>MKLSSTLTVVGGTALALCLSPTHAQARSDGSNYSNVSVSDLVPGNISTDAIGTSLKSNTSTVPIGAKTYIAGLRPTIDGNNACTAALITPTHILAATECVFGNIRWASIGSHYPNGTQDGEQIKVVAIFQHPESTPNNFTNDFTIMTLEKPSSFKPVALAAPDDSDIKDGEWAVKFGWDDTGGPDTKTNELKRAEVQLMSNENCAKQTHVDGTMVCSRGVPNEKSCTGHYGGPLVVERSTGDVVVGVTTWGDDCPKPGYPSKYSRVSSALTWIKSIAGGECFH</sequence>
<evidence type="ECO:0000256" key="3">
    <source>
        <dbReference type="ARBA" id="ARBA00022525"/>
    </source>
</evidence>
<keyword evidence="3" id="KW-0964">Secreted</keyword>
<keyword evidence="7" id="KW-0325">Glycoprotein</keyword>
<evidence type="ECO:0000256" key="5">
    <source>
        <dbReference type="ARBA" id="ARBA00023026"/>
    </source>
</evidence>
<dbReference type="InterPro" id="IPR050430">
    <property type="entry name" value="Peptidase_S1"/>
</dbReference>
<dbReference type="CDD" id="cd00190">
    <property type="entry name" value="Tryp_SPc"/>
    <property type="match status" value="1"/>
</dbReference>
<keyword evidence="4 8" id="KW-0732">Signal</keyword>
<dbReference type="PANTHER" id="PTHR24276:SF98">
    <property type="entry name" value="FI18310P1-RELATED"/>
    <property type="match status" value="1"/>
</dbReference>
<keyword evidence="11" id="KW-1185">Reference proteome</keyword>
<dbReference type="InterPro" id="IPR001254">
    <property type="entry name" value="Trypsin_dom"/>
</dbReference>
<comment type="similarity">
    <text evidence="2">Belongs to the peptidase S1 family.</text>
</comment>
<feature type="signal peptide" evidence="8">
    <location>
        <begin position="1"/>
        <end position="24"/>
    </location>
</feature>
<protein>
    <recommendedName>
        <fullName evidence="9">Peptidase S1 domain-containing protein</fullName>
    </recommendedName>
</protein>
<proteinExistence type="inferred from homology"/>